<name>A0A1Y1U7B4_9TREE</name>
<dbReference type="EMBL" id="NBSH01000016">
    <property type="protein sequence ID" value="ORX33902.1"/>
    <property type="molecule type" value="Genomic_DNA"/>
</dbReference>
<evidence type="ECO:0000313" key="4">
    <source>
        <dbReference type="Proteomes" id="UP000193218"/>
    </source>
</evidence>
<feature type="compositionally biased region" description="Basic residues" evidence="1">
    <location>
        <begin position="42"/>
        <end position="53"/>
    </location>
</feature>
<feature type="compositionally biased region" description="Basic and acidic residues" evidence="1">
    <location>
        <begin position="83"/>
        <end position="94"/>
    </location>
</feature>
<dbReference type="PROSITE" id="PS01159">
    <property type="entry name" value="WW_DOMAIN_1"/>
    <property type="match status" value="1"/>
</dbReference>
<feature type="compositionally biased region" description="Pro residues" evidence="1">
    <location>
        <begin position="124"/>
        <end position="135"/>
    </location>
</feature>
<dbReference type="CDD" id="cd00201">
    <property type="entry name" value="WW"/>
    <property type="match status" value="1"/>
</dbReference>
<feature type="compositionally biased region" description="Low complexity" evidence="1">
    <location>
        <begin position="14"/>
        <end position="25"/>
    </location>
</feature>
<sequence>MPTPSSATGLGTPVSASAGGAVESANDVEPLPEGWSMTQSRTHNRPFYHHKASGKTSWIRPTAATISATSGGESNGQTANAVKAEEQPAADAKESATTTAVPPAASADVARDTSTAPAGDKAPPSGPTGQPPNDPRPADANETVKNAYSARATGQASSAPNVPSGPRGGPGRDGPPRSSSGYGDERFERNGRRPRSPSPRRDDPKRLRRGDDNPGVRRSPPPSARSGPPNRRRFHFSIFPLNRLRPTNSRLSWPSALSRLQGE</sequence>
<feature type="domain" description="WW" evidence="2">
    <location>
        <begin position="29"/>
        <end position="63"/>
    </location>
</feature>
<dbReference type="RefSeq" id="XP_021868190.1">
    <property type="nucleotide sequence ID" value="XM_022012114.1"/>
</dbReference>
<dbReference type="SUPFAM" id="SSF51045">
    <property type="entry name" value="WW domain"/>
    <property type="match status" value="1"/>
</dbReference>
<proteinExistence type="predicted"/>
<dbReference type="Gene3D" id="2.20.70.10">
    <property type="match status" value="1"/>
</dbReference>
<feature type="region of interest" description="Disordered" evidence="1">
    <location>
        <begin position="1"/>
        <end position="263"/>
    </location>
</feature>
<dbReference type="PROSITE" id="PS50020">
    <property type="entry name" value="WW_DOMAIN_2"/>
    <property type="match status" value="1"/>
</dbReference>
<dbReference type="Pfam" id="PF00397">
    <property type="entry name" value="WW"/>
    <property type="match status" value="1"/>
</dbReference>
<dbReference type="InParanoid" id="A0A1Y1U7B4"/>
<dbReference type="OrthoDB" id="2576595at2759"/>
<keyword evidence="4" id="KW-1185">Reference proteome</keyword>
<dbReference type="SMART" id="SM00456">
    <property type="entry name" value="WW"/>
    <property type="match status" value="1"/>
</dbReference>
<evidence type="ECO:0000256" key="1">
    <source>
        <dbReference type="SAM" id="MobiDB-lite"/>
    </source>
</evidence>
<dbReference type="GeneID" id="33553922"/>
<organism evidence="3 4">
    <name type="scientific">Kockovaella imperatae</name>
    <dbReference type="NCBI Taxonomy" id="4999"/>
    <lineage>
        <taxon>Eukaryota</taxon>
        <taxon>Fungi</taxon>
        <taxon>Dikarya</taxon>
        <taxon>Basidiomycota</taxon>
        <taxon>Agaricomycotina</taxon>
        <taxon>Tremellomycetes</taxon>
        <taxon>Tremellales</taxon>
        <taxon>Cuniculitremaceae</taxon>
        <taxon>Kockovaella</taxon>
    </lineage>
</organism>
<feature type="compositionally biased region" description="Basic and acidic residues" evidence="1">
    <location>
        <begin position="199"/>
        <end position="215"/>
    </location>
</feature>
<dbReference type="InterPro" id="IPR036020">
    <property type="entry name" value="WW_dom_sf"/>
</dbReference>
<dbReference type="InterPro" id="IPR001202">
    <property type="entry name" value="WW_dom"/>
</dbReference>
<dbReference type="AlphaFoldDB" id="A0A1Y1U7B4"/>
<feature type="compositionally biased region" description="Low complexity" evidence="1">
    <location>
        <begin position="95"/>
        <end position="108"/>
    </location>
</feature>
<gene>
    <name evidence="3" type="ORF">BD324DRAFT_182636</name>
</gene>
<feature type="compositionally biased region" description="Polar residues" evidence="1">
    <location>
        <begin position="152"/>
        <end position="161"/>
    </location>
</feature>
<evidence type="ECO:0000313" key="3">
    <source>
        <dbReference type="EMBL" id="ORX33902.1"/>
    </source>
</evidence>
<dbReference type="Proteomes" id="UP000193218">
    <property type="component" value="Unassembled WGS sequence"/>
</dbReference>
<comment type="caution">
    <text evidence="3">The sequence shown here is derived from an EMBL/GenBank/DDBJ whole genome shotgun (WGS) entry which is preliminary data.</text>
</comment>
<protein>
    <recommendedName>
        <fullName evidence="2">WW domain-containing protein</fullName>
    </recommendedName>
</protein>
<feature type="compositionally biased region" description="Polar residues" evidence="1">
    <location>
        <begin position="64"/>
        <end position="80"/>
    </location>
</feature>
<evidence type="ECO:0000259" key="2">
    <source>
        <dbReference type="PROSITE" id="PS50020"/>
    </source>
</evidence>
<accession>A0A1Y1U7B4</accession>
<reference evidence="3 4" key="1">
    <citation type="submission" date="2017-03" db="EMBL/GenBank/DDBJ databases">
        <title>Widespread Adenine N6-methylation of Active Genes in Fungi.</title>
        <authorList>
            <consortium name="DOE Joint Genome Institute"/>
            <person name="Mondo S.J."/>
            <person name="Dannebaum R.O."/>
            <person name="Kuo R.C."/>
            <person name="Louie K.B."/>
            <person name="Bewick A.J."/>
            <person name="Labutti K."/>
            <person name="Haridas S."/>
            <person name="Kuo A."/>
            <person name="Salamov A."/>
            <person name="Ahrendt S.R."/>
            <person name="Lau R."/>
            <person name="Bowen B.P."/>
            <person name="Lipzen A."/>
            <person name="Sullivan W."/>
            <person name="Andreopoulos W.B."/>
            <person name="Clum A."/>
            <person name="Lindquist E."/>
            <person name="Daum C."/>
            <person name="Northen T.R."/>
            <person name="Ramamoorthy G."/>
            <person name="Schmitz R.J."/>
            <person name="Gryganskyi A."/>
            <person name="Culley D."/>
            <person name="Magnuson J."/>
            <person name="James T.Y."/>
            <person name="O'Malley M.A."/>
            <person name="Stajich J.E."/>
            <person name="Spatafora J.W."/>
            <person name="Visel A."/>
            <person name="Grigoriev I.V."/>
        </authorList>
    </citation>
    <scope>NUCLEOTIDE SEQUENCE [LARGE SCALE GENOMIC DNA]</scope>
    <source>
        <strain evidence="3 4">NRRL Y-17943</strain>
    </source>
</reference>